<dbReference type="RefSeq" id="WP_034633524.1">
    <property type="nucleotide sequence ID" value="NZ_AXNT01000131.1"/>
</dbReference>
<evidence type="ECO:0000313" key="10">
    <source>
        <dbReference type="Proteomes" id="UP000029833"/>
    </source>
</evidence>
<evidence type="ECO:0000256" key="5">
    <source>
        <dbReference type="ARBA" id="ARBA00023163"/>
    </source>
</evidence>
<gene>
    <name evidence="9" type="ORF">Q760_03675</name>
</gene>
<dbReference type="GO" id="GO:0006352">
    <property type="term" value="P:DNA-templated transcription initiation"/>
    <property type="evidence" value="ECO:0007669"/>
    <property type="project" value="InterPro"/>
</dbReference>
<dbReference type="Gene3D" id="1.10.1740.10">
    <property type="match status" value="1"/>
</dbReference>
<sequence>MRRTPRGPDRERTFTALYEAVYPDLLRFVQRRARAEHAEDVVAEAFLVVWRRLDELPRDQDDARAWVFGVARHVLLNADRGEHRRRALGVRLASAGPHDVSDAPADGVVDRLDLSRAWAALPDAHQEVLALAVLDGVTGPQAAAVLGITPVAFRLRLSRARRVLRQNLDHEPQRATTPAGLTGRTTP</sequence>
<accession>A0A0A0B4L3</accession>
<comment type="similarity">
    <text evidence="1">Belongs to the sigma-70 factor family. ECF subfamily.</text>
</comment>
<dbReference type="Pfam" id="PF04542">
    <property type="entry name" value="Sigma70_r2"/>
    <property type="match status" value="1"/>
</dbReference>
<dbReference type="InterPro" id="IPR007627">
    <property type="entry name" value="RNA_pol_sigma70_r2"/>
</dbReference>
<dbReference type="InterPro" id="IPR013249">
    <property type="entry name" value="RNA_pol_sigma70_r4_t2"/>
</dbReference>
<dbReference type="GO" id="GO:0016987">
    <property type="term" value="F:sigma factor activity"/>
    <property type="evidence" value="ECO:0007669"/>
    <property type="project" value="UniProtKB-KW"/>
</dbReference>
<dbReference type="InterPro" id="IPR013325">
    <property type="entry name" value="RNA_pol_sigma_r2"/>
</dbReference>
<evidence type="ECO:0000259" key="7">
    <source>
        <dbReference type="Pfam" id="PF04542"/>
    </source>
</evidence>
<dbReference type="GO" id="GO:0003677">
    <property type="term" value="F:DNA binding"/>
    <property type="evidence" value="ECO:0007669"/>
    <property type="project" value="UniProtKB-KW"/>
</dbReference>
<protein>
    <submittedName>
        <fullName evidence="9">RNA polymerase sigma-70 factor</fullName>
    </submittedName>
</protein>
<feature type="domain" description="RNA polymerase sigma factor 70 region 4 type 2" evidence="8">
    <location>
        <begin position="113"/>
        <end position="162"/>
    </location>
</feature>
<dbReference type="AlphaFoldDB" id="A0A0A0B4L3"/>
<dbReference type="STRING" id="1408250.Q760_03675"/>
<dbReference type="PANTHER" id="PTHR43133:SF8">
    <property type="entry name" value="RNA POLYMERASE SIGMA FACTOR HI_1459-RELATED"/>
    <property type="match status" value="1"/>
</dbReference>
<dbReference type="Pfam" id="PF08281">
    <property type="entry name" value="Sigma70_r4_2"/>
    <property type="match status" value="1"/>
</dbReference>
<name>A0A0A0B4L3_9CELL</name>
<dbReference type="SUPFAM" id="SSF88659">
    <property type="entry name" value="Sigma3 and sigma4 domains of RNA polymerase sigma factors"/>
    <property type="match status" value="1"/>
</dbReference>
<evidence type="ECO:0000313" key="9">
    <source>
        <dbReference type="EMBL" id="KGM01118.1"/>
    </source>
</evidence>
<dbReference type="InterPro" id="IPR014284">
    <property type="entry name" value="RNA_pol_sigma-70_dom"/>
</dbReference>
<evidence type="ECO:0000256" key="1">
    <source>
        <dbReference type="ARBA" id="ARBA00010641"/>
    </source>
</evidence>
<keyword evidence="4" id="KW-0238">DNA-binding</keyword>
<reference evidence="9 10" key="1">
    <citation type="submission" date="2013-10" db="EMBL/GenBank/DDBJ databases">
        <authorList>
            <person name="Wang G."/>
            <person name="Zhuang W."/>
        </authorList>
    </citation>
    <scope>NUCLEOTIDE SEQUENCE [LARGE SCALE GENOMIC DNA]</scope>
    <source>
        <strain evidence="9 10">DSM 20118</strain>
    </source>
</reference>
<dbReference type="SUPFAM" id="SSF88946">
    <property type="entry name" value="Sigma2 domain of RNA polymerase sigma factors"/>
    <property type="match status" value="1"/>
</dbReference>
<keyword evidence="5" id="KW-0804">Transcription</keyword>
<feature type="domain" description="RNA polymerase sigma-70 region 2" evidence="7">
    <location>
        <begin position="17"/>
        <end position="83"/>
    </location>
</feature>
<keyword evidence="3" id="KW-0731">Sigma factor</keyword>
<dbReference type="EMBL" id="AXNT01000131">
    <property type="protein sequence ID" value="KGM01118.1"/>
    <property type="molecule type" value="Genomic_DNA"/>
</dbReference>
<evidence type="ECO:0000256" key="6">
    <source>
        <dbReference type="SAM" id="MobiDB-lite"/>
    </source>
</evidence>
<comment type="caution">
    <text evidence="9">The sequence shown here is derived from an EMBL/GenBank/DDBJ whole genome shotgun (WGS) entry which is preliminary data.</text>
</comment>
<dbReference type="InterPro" id="IPR013324">
    <property type="entry name" value="RNA_pol_sigma_r3/r4-like"/>
</dbReference>
<evidence type="ECO:0000256" key="2">
    <source>
        <dbReference type="ARBA" id="ARBA00023015"/>
    </source>
</evidence>
<dbReference type="NCBIfam" id="TIGR02937">
    <property type="entry name" value="sigma70-ECF"/>
    <property type="match status" value="1"/>
</dbReference>
<dbReference type="InterPro" id="IPR036388">
    <property type="entry name" value="WH-like_DNA-bd_sf"/>
</dbReference>
<dbReference type="Proteomes" id="UP000029833">
    <property type="component" value="Unassembled WGS sequence"/>
</dbReference>
<dbReference type="PANTHER" id="PTHR43133">
    <property type="entry name" value="RNA POLYMERASE ECF-TYPE SIGMA FACTO"/>
    <property type="match status" value="1"/>
</dbReference>
<dbReference type="InterPro" id="IPR039425">
    <property type="entry name" value="RNA_pol_sigma-70-like"/>
</dbReference>
<evidence type="ECO:0000256" key="3">
    <source>
        <dbReference type="ARBA" id="ARBA00023082"/>
    </source>
</evidence>
<keyword evidence="2" id="KW-0805">Transcription regulation</keyword>
<proteinExistence type="inferred from homology"/>
<dbReference type="Gene3D" id="1.10.10.10">
    <property type="entry name" value="Winged helix-like DNA-binding domain superfamily/Winged helix DNA-binding domain"/>
    <property type="match status" value="1"/>
</dbReference>
<feature type="region of interest" description="Disordered" evidence="6">
    <location>
        <begin position="166"/>
        <end position="187"/>
    </location>
</feature>
<evidence type="ECO:0000259" key="8">
    <source>
        <dbReference type="Pfam" id="PF08281"/>
    </source>
</evidence>
<organism evidence="9 10">
    <name type="scientific">Cellulomonas cellasea DSM 20118</name>
    <dbReference type="NCBI Taxonomy" id="1408250"/>
    <lineage>
        <taxon>Bacteria</taxon>
        <taxon>Bacillati</taxon>
        <taxon>Actinomycetota</taxon>
        <taxon>Actinomycetes</taxon>
        <taxon>Micrococcales</taxon>
        <taxon>Cellulomonadaceae</taxon>
        <taxon>Cellulomonas</taxon>
    </lineage>
</organism>
<evidence type="ECO:0000256" key="4">
    <source>
        <dbReference type="ARBA" id="ARBA00023125"/>
    </source>
</evidence>
<keyword evidence="10" id="KW-1185">Reference proteome</keyword>
<dbReference type="OrthoDB" id="3747638at2"/>